<dbReference type="GO" id="GO:0004252">
    <property type="term" value="F:serine-type endopeptidase activity"/>
    <property type="evidence" value="ECO:0007669"/>
    <property type="project" value="InterPro"/>
</dbReference>
<evidence type="ECO:0000313" key="13">
    <source>
        <dbReference type="Proteomes" id="UP000198556"/>
    </source>
</evidence>
<dbReference type="InterPro" id="IPR019757">
    <property type="entry name" value="Pept_S26A_signal_pept_1_Lys-AS"/>
</dbReference>
<protein>
    <recommendedName>
        <fullName evidence="4 8">Signal peptidase I</fullName>
        <ecNumber evidence="4 8">3.4.21.89</ecNumber>
    </recommendedName>
</protein>
<feature type="region of interest" description="Disordered" evidence="10">
    <location>
        <begin position="25"/>
        <end position="47"/>
    </location>
</feature>
<dbReference type="InterPro" id="IPR019756">
    <property type="entry name" value="Pept_S26A_signal_pept_1_Ser-AS"/>
</dbReference>
<evidence type="ECO:0000256" key="1">
    <source>
        <dbReference type="ARBA" id="ARBA00000677"/>
    </source>
</evidence>
<dbReference type="GO" id="GO:0009003">
    <property type="term" value="F:signal peptidase activity"/>
    <property type="evidence" value="ECO:0007669"/>
    <property type="project" value="UniProtKB-EC"/>
</dbReference>
<dbReference type="RefSeq" id="WP_245711124.1">
    <property type="nucleotide sequence ID" value="NZ_FOGF01000011.1"/>
</dbReference>
<evidence type="ECO:0000256" key="3">
    <source>
        <dbReference type="ARBA" id="ARBA00009370"/>
    </source>
</evidence>
<keyword evidence="8" id="KW-0472">Membrane</keyword>
<comment type="subcellular location">
    <subcellularLocation>
        <location evidence="2">Cell membrane</location>
        <topology evidence="2">Single-pass type II membrane protein</topology>
    </subcellularLocation>
    <subcellularLocation>
        <location evidence="9">Membrane</location>
        <topology evidence="9">Single-pass type II membrane protein</topology>
    </subcellularLocation>
</comment>
<dbReference type="InterPro" id="IPR036286">
    <property type="entry name" value="LexA/Signal_pep-like_sf"/>
</dbReference>
<sequence>MRYSKEPIEEVAQEFVPRNDLYRVKRSKKKKHKKKGPNSRHNKYHQEKEKKSLLHEIYDYIISIVIALGVLFLLYTYVGYPFTISGDSMYPTLHDGDKMIMSKLNSIDRFDIVVVDSPDETEKYIKRVIGMPGDEISVFQGQLFINNELVEQPFINQDLPPDEKTVTIDDFSLYGLTGERVVPEGKYFVMGDNRGVSKDSRMIGFISKEHILGEAVFTFWPIFPDNRVGMVKKYPDLYVEQTE</sequence>
<evidence type="ECO:0000256" key="7">
    <source>
        <dbReference type="PIRSR" id="PIRSR600223-1"/>
    </source>
</evidence>
<name>A0A1H9K3X7_9LACT</name>
<dbReference type="SUPFAM" id="SSF51306">
    <property type="entry name" value="LexA/Signal peptidase"/>
    <property type="match status" value="1"/>
</dbReference>
<dbReference type="PROSITE" id="PS00760">
    <property type="entry name" value="SPASE_I_2"/>
    <property type="match status" value="1"/>
</dbReference>
<dbReference type="GO" id="GO:0006465">
    <property type="term" value="P:signal peptide processing"/>
    <property type="evidence" value="ECO:0007669"/>
    <property type="project" value="InterPro"/>
</dbReference>
<keyword evidence="6 8" id="KW-0378">Hydrolase</keyword>
<dbReference type="EC" id="3.4.21.89" evidence="4 8"/>
<accession>A0A1H9K3X7</accession>
<dbReference type="Gene3D" id="2.10.109.10">
    <property type="entry name" value="Umud Fragment, subunit A"/>
    <property type="match status" value="1"/>
</dbReference>
<dbReference type="PRINTS" id="PR00727">
    <property type="entry name" value="LEADERPTASE"/>
</dbReference>
<evidence type="ECO:0000259" key="11">
    <source>
        <dbReference type="Pfam" id="PF10502"/>
    </source>
</evidence>
<keyword evidence="8" id="KW-1133">Transmembrane helix</keyword>
<dbReference type="CDD" id="cd06530">
    <property type="entry name" value="S26_SPase_I"/>
    <property type="match status" value="1"/>
</dbReference>
<feature type="active site" evidence="7">
    <location>
        <position position="88"/>
    </location>
</feature>
<dbReference type="Proteomes" id="UP000198556">
    <property type="component" value="Unassembled WGS sequence"/>
</dbReference>
<dbReference type="PANTHER" id="PTHR43390">
    <property type="entry name" value="SIGNAL PEPTIDASE I"/>
    <property type="match status" value="1"/>
</dbReference>
<dbReference type="STRING" id="137733.SAMN05421767_11153"/>
<dbReference type="InterPro" id="IPR019758">
    <property type="entry name" value="Pept_S26A_signal_pept_1_CS"/>
</dbReference>
<dbReference type="PROSITE" id="PS00501">
    <property type="entry name" value="SPASE_I_1"/>
    <property type="match status" value="1"/>
</dbReference>
<evidence type="ECO:0000256" key="8">
    <source>
        <dbReference type="RuleBase" id="RU003993"/>
    </source>
</evidence>
<dbReference type="InterPro" id="IPR019533">
    <property type="entry name" value="Peptidase_S26"/>
</dbReference>
<evidence type="ECO:0000256" key="5">
    <source>
        <dbReference type="ARBA" id="ARBA00022670"/>
    </source>
</evidence>
<dbReference type="EMBL" id="FOGF01000011">
    <property type="protein sequence ID" value="SEQ93555.1"/>
    <property type="molecule type" value="Genomic_DNA"/>
</dbReference>
<evidence type="ECO:0000256" key="9">
    <source>
        <dbReference type="RuleBase" id="RU362042"/>
    </source>
</evidence>
<comment type="catalytic activity">
    <reaction evidence="1 8">
        <text>Cleavage of hydrophobic, N-terminal signal or leader sequences from secreted and periplasmic proteins.</text>
        <dbReference type="EC" id="3.4.21.89"/>
    </reaction>
</comment>
<dbReference type="Pfam" id="PF10502">
    <property type="entry name" value="Peptidase_S26"/>
    <property type="match status" value="1"/>
</dbReference>
<evidence type="ECO:0000256" key="6">
    <source>
        <dbReference type="ARBA" id="ARBA00022801"/>
    </source>
</evidence>
<proteinExistence type="inferred from homology"/>
<dbReference type="PANTHER" id="PTHR43390:SF1">
    <property type="entry name" value="CHLOROPLAST PROCESSING PEPTIDASE"/>
    <property type="match status" value="1"/>
</dbReference>
<keyword evidence="5 8" id="KW-0645">Protease</keyword>
<feature type="active site" evidence="7">
    <location>
        <position position="126"/>
    </location>
</feature>
<evidence type="ECO:0000256" key="10">
    <source>
        <dbReference type="SAM" id="MobiDB-lite"/>
    </source>
</evidence>
<keyword evidence="13" id="KW-1185">Reference proteome</keyword>
<reference evidence="12 13" key="1">
    <citation type="submission" date="2016-10" db="EMBL/GenBank/DDBJ databases">
        <authorList>
            <person name="de Groot N.N."/>
        </authorList>
    </citation>
    <scope>NUCLEOTIDE SEQUENCE [LARGE SCALE GENOMIC DNA]</scope>
    <source>
        <strain evidence="12 13">DSM 15827</strain>
    </source>
</reference>
<organism evidence="12 13">
    <name type="scientific">Granulicatella balaenopterae</name>
    <dbReference type="NCBI Taxonomy" id="137733"/>
    <lineage>
        <taxon>Bacteria</taxon>
        <taxon>Bacillati</taxon>
        <taxon>Bacillota</taxon>
        <taxon>Bacilli</taxon>
        <taxon>Lactobacillales</taxon>
        <taxon>Carnobacteriaceae</taxon>
        <taxon>Granulicatella</taxon>
    </lineage>
</organism>
<evidence type="ECO:0000256" key="2">
    <source>
        <dbReference type="ARBA" id="ARBA00004401"/>
    </source>
</evidence>
<dbReference type="GO" id="GO:0005886">
    <property type="term" value="C:plasma membrane"/>
    <property type="evidence" value="ECO:0007669"/>
    <property type="project" value="UniProtKB-SubCell"/>
</dbReference>
<feature type="transmembrane region" description="Helical" evidence="8">
    <location>
        <begin position="57"/>
        <end position="78"/>
    </location>
</feature>
<dbReference type="InterPro" id="IPR000223">
    <property type="entry name" value="Pept_S26A_signal_pept_1"/>
</dbReference>
<gene>
    <name evidence="12" type="ORF">SAMN05421767_11153</name>
</gene>
<dbReference type="PROSITE" id="PS00761">
    <property type="entry name" value="SPASE_I_3"/>
    <property type="match status" value="1"/>
</dbReference>
<evidence type="ECO:0000256" key="4">
    <source>
        <dbReference type="ARBA" id="ARBA00013208"/>
    </source>
</evidence>
<dbReference type="NCBIfam" id="TIGR02227">
    <property type="entry name" value="sigpep_I_bact"/>
    <property type="match status" value="1"/>
</dbReference>
<evidence type="ECO:0000313" key="12">
    <source>
        <dbReference type="EMBL" id="SEQ93555.1"/>
    </source>
</evidence>
<feature type="compositionally biased region" description="Basic residues" evidence="10">
    <location>
        <begin position="25"/>
        <end position="43"/>
    </location>
</feature>
<feature type="domain" description="Peptidase S26" evidence="11">
    <location>
        <begin position="59"/>
        <end position="220"/>
    </location>
</feature>
<comment type="similarity">
    <text evidence="3 9">Belongs to the peptidase S26 family.</text>
</comment>
<dbReference type="AlphaFoldDB" id="A0A1H9K3X7"/>
<keyword evidence="8" id="KW-0812">Transmembrane</keyword>